<dbReference type="PANTHER" id="PTHR11567">
    <property type="entry name" value="ACID PHOSPHATASE-RELATED"/>
    <property type="match status" value="1"/>
</dbReference>
<dbReference type="GO" id="GO:0016791">
    <property type="term" value="F:phosphatase activity"/>
    <property type="evidence" value="ECO:0007669"/>
    <property type="project" value="TreeGrafter"/>
</dbReference>
<dbReference type="InterPro" id="IPR000560">
    <property type="entry name" value="His_Pase_clade-2"/>
</dbReference>
<keyword evidence="2" id="KW-0378">Hydrolase</keyword>
<dbReference type="EMBL" id="GL984410">
    <property type="protein sequence ID" value="EGR26868.1"/>
    <property type="molecule type" value="Genomic_DNA"/>
</dbReference>
<gene>
    <name evidence="3" type="ORF">IMG5_206590</name>
</gene>
<evidence type="ECO:0000313" key="4">
    <source>
        <dbReference type="Proteomes" id="UP000008983"/>
    </source>
</evidence>
<dbReference type="CDD" id="cd07061">
    <property type="entry name" value="HP_HAP_like"/>
    <property type="match status" value="1"/>
</dbReference>
<dbReference type="InterPro" id="IPR029033">
    <property type="entry name" value="His_PPase_superfam"/>
</dbReference>
<name>G0R6N3_ICHMU</name>
<sequence>MVQIAIRHGARYSLYPELIKDKPYYLYYKEREGQLSSVGMLQQYNLGTLIRQDYVTNQKFLPGNYDVNSIYAFSSNVNRTLQSLQSFLIGLYPLRTGITLL</sequence>
<dbReference type="OrthoDB" id="299201at2759"/>
<dbReference type="PANTHER" id="PTHR11567:SF110">
    <property type="entry name" value="2-PHOSPHOXYLOSE PHOSPHATASE 1"/>
    <property type="match status" value="1"/>
</dbReference>
<dbReference type="Gene3D" id="3.40.50.1240">
    <property type="entry name" value="Phosphoglycerate mutase-like"/>
    <property type="match status" value="1"/>
</dbReference>
<organism evidence="3 4">
    <name type="scientific">Ichthyophthirius multifiliis</name>
    <name type="common">White spot disease agent</name>
    <name type="synonym">Ich</name>
    <dbReference type="NCBI Taxonomy" id="5932"/>
    <lineage>
        <taxon>Eukaryota</taxon>
        <taxon>Sar</taxon>
        <taxon>Alveolata</taxon>
        <taxon>Ciliophora</taxon>
        <taxon>Intramacronucleata</taxon>
        <taxon>Oligohymenophorea</taxon>
        <taxon>Hymenostomatida</taxon>
        <taxon>Ophryoglenina</taxon>
        <taxon>Ichthyophthirius</taxon>
    </lineage>
</organism>
<dbReference type="Proteomes" id="UP000008983">
    <property type="component" value="Unassembled WGS sequence"/>
</dbReference>
<dbReference type="InParanoid" id="G0R6N3"/>
<evidence type="ECO:0000256" key="2">
    <source>
        <dbReference type="ARBA" id="ARBA00022801"/>
    </source>
</evidence>
<dbReference type="GeneID" id="14902923"/>
<dbReference type="RefSeq" id="XP_004023752.1">
    <property type="nucleotide sequence ID" value="XM_004023703.1"/>
</dbReference>
<comment type="similarity">
    <text evidence="1">Belongs to the histidine acid phosphatase family.</text>
</comment>
<dbReference type="STRING" id="857967.G0R6N3"/>
<evidence type="ECO:0000313" key="3">
    <source>
        <dbReference type="EMBL" id="EGR26868.1"/>
    </source>
</evidence>
<dbReference type="SUPFAM" id="SSF53254">
    <property type="entry name" value="Phosphoglycerate mutase-like"/>
    <property type="match status" value="1"/>
</dbReference>
<evidence type="ECO:0008006" key="5">
    <source>
        <dbReference type="Google" id="ProtNLM"/>
    </source>
</evidence>
<keyword evidence="4" id="KW-1185">Reference proteome</keyword>
<dbReference type="InterPro" id="IPR050645">
    <property type="entry name" value="Histidine_acid_phosphatase"/>
</dbReference>
<dbReference type="Pfam" id="PF00328">
    <property type="entry name" value="His_Phos_2"/>
    <property type="match status" value="1"/>
</dbReference>
<accession>G0R6N3</accession>
<protein>
    <recommendedName>
        <fullName evidence="5">Histidine acid phosphatase family protein</fullName>
    </recommendedName>
</protein>
<evidence type="ECO:0000256" key="1">
    <source>
        <dbReference type="ARBA" id="ARBA00005375"/>
    </source>
</evidence>
<reference evidence="3 4" key="1">
    <citation type="submission" date="2011-07" db="EMBL/GenBank/DDBJ databases">
        <authorList>
            <person name="Coyne R."/>
            <person name="Brami D."/>
            <person name="Johnson J."/>
            <person name="Hostetler J."/>
            <person name="Hannick L."/>
            <person name="Clark T."/>
            <person name="Cassidy-Hanley D."/>
            <person name="Inman J."/>
        </authorList>
    </citation>
    <scope>NUCLEOTIDE SEQUENCE [LARGE SCALE GENOMIC DNA]</scope>
    <source>
        <strain evidence="3 4">G5</strain>
    </source>
</reference>
<dbReference type="eggNOG" id="KOG3720">
    <property type="taxonomic scope" value="Eukaryota"/>
</dbReference>
<dbReference type="AlphaFoldDB" id="G0R6N3"/>
<proteinExistence type="inferred from homology"/>